<keyword evidence="2" id="KW-1185">Reference proteome</keyword>
<protein>
    <submittedName>
        <fullName evidence="1">Class 3 adenylate cyclase</fullName>
    </submittedName>
</protein>
<proteinExistence type="predicted"/>
<comment type="caution">
    <text evidence="1">The sequence shown here is derived from an EMBL/GenBank/DDBJ whole genome shotgun (WGS) entry which is preliminary data.</text>
</comment>
<organism evidence="1 2">
    <name type="scientific">Paenibacillus phyllosphaerae</name>
    <dbReference type="NCBI Taxonomy" id="274593"/>
    <lineage>
        <taxon>Bacteria</taxon>
        <taxon>Bacillati</taxon>
        <taxon>Bacillota</taxon>
        <taxon>Bacilli</taxon>
        <taxon>Bacillales</taxon>
        <taxon>Paenibacillaceae</taxon>
        <taxon>Paenibacillus</taxon>
    </lineage>
</organism>
<gene>
    <name evidence="1" type="ORF">FHS18_003856</name>
</gene>
<dbReference type="EMBL" id="JACHXK010000009">
    <property type="protein sequence ID" value="MBB3111788.1"/>
    <property type="molecule type" value="Genomic_DNA"/>
</dbReference>
<dbReference type="RefSeq" id="WP_183601655.1">
    <property type="nucleotide sequence ID" value="NZ_JACHXK010000009.1"/>
</dbReference>
<accession>A0A7W5AZW2</accession>
<dbReference type="Gene3D" id="3.30.70.1230">
    <property type="entry name" value="Nucleotide cyclase"/>
    <property type="match status" value="1"/>
</dbReference>
<dbReference type="AlphaFoldDB" id="A0A7W5AZW2"/>
<sequence>MKRLLKKSLNPSDLSKLFQAGQLTRRAIYGSLDPEVIREHFSITDVEIGDNAILEIPGVTFVFDLEGSSANIRDHGERDFINTYAEMFSNLTGIIYRNNGIVEKFPGDGISAHFLKLENEQSLASSRSRAATAAYEIQTYMSRLGYKGFRICMWSGETTVATTIGNEIHHELISVGHGVNMAHKLEKIVKENGFTVGMDYEISIHYKGKANRAINQRILPHNLMTHEVKHWYGVV</sequence>
<dbReference type="SUPFAM" id="SSF55073">
    <property type="entry name" value="Nucleotide cyclase"/>
    <property type="match status" value="1"/>
</dbReference>
<reference evidence="1 2" key="1">
    <citation type="submission" date="2020-08" db="EMBL/GenBank/DDBJ databases">
        <title>Genomic Encyclopedia of Type Strains, Phase III (KMG-III): the genomes of soil and plant-associated and newly described type strains.</title>
        <authorList>
            <person name="Whitman W."/>
        </authorList>
    </citation>
    <scope>NUCLEOTIDE SEQUENCE [LARGE SCALE GENOMIC DNA]</scope>
    <source>
        <strain evidence="1 2">CECT 5862</strain>
    </source>
</reference>
<evidence type="ECO:0000313" key="1">
    <source>
        <dbReference type="EMBL" id="MBB3111788.1"/>
    </source>
</evidence>
<dbReference type="InterPro" id="IPR029787">
    <property type="entry name" value="Nucleotide_cyclase"/>
</dbReference>
<evidence type="ECO:0000313" key="2">
    <source>
        <dbReference type="Proteomes" id="UP000570361"/>
    </source>
</evidence>
<dbReference type="Proteomes" id="UP000570361">
    <property type="component" value="Unassembled WGS sequence"/>
</dbReference>
<name>A0A7W5AZW2_9BACL</name>